<reference evidence="16 17" key="1">
    <citation type="journal article" date="2012" name="Science">
        <title>The Paleozoic origin of enzymatic lignin decomposition reconstructed from 31 fungal genomes.</title>
        <authorList>
            <person name="Floudas D."/>
            <person name="Binder M."/>
            <person name="Riley R."/>
            <person name="Barry K."/>
            <person name="Blanchette R.A."/>
            <person name="Henrissat B."/>
            <person name="Martinez A.T."/>
            <person name="Otillar R."/>
            <person name="Spatafora J.W."/>
            <person name="Yadav J.S."/>
            <person name="Aerts A."/>
            <person name="Benoit I."/>
            <person name="Boyd A."/>
            <person name="Carlson A."/>
            <person name="Copeland A."/>
            <person name="Coutinho P.M."/>
            <person name="de Vries R.P."/>
            <person name="Ferreira P."/>
            <person name="Findley K."/>
            <person name="Foster B."/>
            <person name="Gaskell J."/>
            <person name="Glotzer D."/>
            <person name="Gorecki P."/>
            <person name="Heitman J."/>
            <person name="Hesse C."/>
            <person name="Hori C."/>
            <person name="Igarashi K."/>
            <person name="Jurgens J.A."/>
            <person name="Kallen N."/>
            <person name="Kersten P."/>
            <person name="Kohler A."/>
            <person name="Kuees U."/>
            <person name="Kumar T.K.A."/>
            <person name="Kuo A."/>
            <person name="LaButti K."/>
            <person name="Larrondo L.F."/>
            <person name="Lindquist E."/>
            <person name="Ling A."/>
            <person name="Lombard V."/>
            <person name="Lucas S."/>
            <person name="Lundell T."/>
            <person name="Martin R."/>
            <person name="McLaughlin D.J."/>
            <person name="Morgenstern I."/>
            <person name="Morin E."/>
            <person name="Murat C."/>
            <person name="Nagy L.G."/>
            <person name="Nolan M."/>
            <person name="Ohm R.A."/>
            <person name="Patyshakuliyeva A."/>
            <person name="Rokas A."/>
            <person name="Ruiz-Duenas F.J."/>
            <person name="Sabat G."/>
            <person name="Salamov A."/>
            <person name="Samejima M."/>
            <person name="Schmutz J."/>
            <person name="Slot J.C."/>
            <person name="St John F."/>
            <person name="Stenlid J."/>
            <person name="Sun H."/>
            <person name="Sun S."/>
            <person name="Syed K."/>
            <person name="Tsang A."/>
            <person name="Wiebenga A."/>
            <person name="Young D."/>
            <person name="Pisabarro A."/>
            <person name="Eastwood D.C."/>
            <person name="Martin F."/>
            <person name="Cullen D."/>
            <person name="Grigoriev I.V."/>
            <person name="Hibbett D.S."/>
        </authorList>
    </citation>
    <scope>NUCLEOTIDE SEQUENCE [LARGE SCALE GENOMIC DNA]</scope>
    <source>
        <strain evidence="16 17">DJM-731 SS1</strain>
    </source>
</reference>
<evidence type="ECO:0000313" key="17">
    <source>
        <dbReference type="Proteomes" id="UP000030653"/>
    </source>
</evidence>
<keyword evidence="4" id="KW-0813">Transport</keyword>
<dbReference type="STRING" id="1858805.M5G856"/>
<evidence type="ECO:0000256" key="2">
    <source>
        <dbReference type="ARBA" id="ARBA00005712"/>
    </source>
</evidence>
<evidence type="ECO:0000313" key="16">
    <source>
        <dbReference type="EMBL" id="EJU04325.1"/>
    </source>
</evidence>
<evidence type="ECO:0000256" key="4">
    <source>
        <dbReference type="ARBA" id="ARBA00022448"/>
    </source>
</evidence>
<dbReference type="GO" id="GO:0045259">
    <property type="term" value="C:proton-transporting ATP synthase complex"/>
    <property type="evidence" value="ECO:0007669"/>
    <property type="project" value="UniProtKB-KW"/>
</dbReference>
<evidence type="ECO:0000256" key="9">
    <source>
        <dbReference type="ARBA" id="ARBA00023128"/>
    </source>
</evidence>
<evidence type="ECO:0000259" key="15">
    <source>
        <dbReference type="Pfam" id="PF21334"/>
    </source>
</evidence>
<comment type="subcellular location">
    <subcellularLocation>
        <location evidence="1">Mitochondrion inner membrane</location>
    </subcellularLocation>
</comment>
<keyword evidence="10" id="KW-0472">Membrane</keyword>
<evidence type="ECO:0000256" key="5">
    <source>
        <dbReference type="ARBA" id="ARBA00022781"/>
    </source>
</evidence>
<keyword evidence="11" id="KW-0139">CF(1)</keyword>
<keyword evidence="7" id="KW-0809">Transit peptide</keyword>
<proteinExistence type="inferred from homology"/>
<dbReference type="GeneID" id="63691284"/>
<keyword evidence="9" id="KW-0496">Mitochondrion</keyword>
<dbReference type="PANTHER" id="PTHR13822">
    <property type="entry name" value="ATP SYNTHASE DELTA/EPSILON CHAIN"/>
    <property type="match status" value="1"/>
</dbReference>
<dbReference type="HAMAP" id="MF_00530">
    <property type="entry name" value="ATP_synth_epsil_bac"/>
    <property type="match status" value="1"/>
</dbReference>
<dbReference type="Pfam" id="PF21334">
    <property type="entry name" value="ATPD_C_fung"/>
    <property type="match status" value="1"/>
</dbReference>
<dbReference type="PANTHER" id="PTHR13822:SF7">
    <property type="entry name" value="ATP SYNTHASE SUBUNIT DELTA, MITOCHONDRIAL"/>
    <property type="match status" value="1"/>
</dbReference>
<evidence type="ECO:0000256" key="11">
    <source>
        <dbReference type="ARBA" id="ARBA00023196"/>
    </source>
</evidence>
<dbReference type="Proteomes" id="UP000030653">
    <property type="component" value="Unassembled WGS sequence"/>
</dbReference>
<evidence type="ECO:0000256" key="13">
    <source>
        <dbReference type="ARBA" id="ARBA00031669"/>
    </source>
</evidence>
<dbReference type="OrthoDB" id="270171at2759"/>
<protein>
    <recommendedName>
        <fullName evidence="3">ATP synthase subunit delta, mitochondrial</fullName>
    </recommendedName>
    <alternativeName>
        <fullName evidence="13">F-ATPase delta subunit</fullName>
    </alternativeName>
</protein>
<evidence type="ECO:0000256" key="1">
    <source>
        <dbReference type="ARBA" id="ARBA00004273"/>
    </source>
</evidence>
<keyword evidence="8" id="KW-0406">Ion transport</keyword>
<accession>M5G856</accession>
<gene>
    <name evidence="16" type="ORF">DACRYDRAFT_76729</name>
</gene>
<dbReference type="OMA" id="HQTLYSE"/>
<comment type="similarity">
    <text evidence="2">Belongs to the ATPase epsilon chain family.</text>
</comment>
<keyword evidence="6" id="KW-0999">Mitochondrion inner membrane</keyword>
<dbReference type="HOGENOM" id="CLU_084338_0_0_1"/>
<dbReference type="FunFam" id="2.60.15.10:FF:000003">
    <property type="entry name" value="ATP synthase subunit delta, mitochondrial"/>
    <property type="match status" value="1"/>
</dbReference>
<dbReference type="GO" id="GO:0005743">
    <property type="term" value="C:mitochondrial inner membrane"/>
    <property type="evidence" value="ECO:0007669"/>
    <property type="project" value="UniProtKB-SubCell"/>
</dbReference>
<dbReference type="InterPro" id="IPR001469">
    <property type="entry name" value="ATP_synth_F1_dsu/esu"/>
</dbReference>
<dbReference type="SUPFAM" id="SSF51344">
    <property type="entry name" value="Epsilon subunit of F1F0-ATP synthase N-terminal domain"/>
    <property type="match status" value="1"/>
</dbReference>
<feature type="domain" description="ATP synthase F1 complex delta/epsilon subunit N-terminal" evidence="14">
    <location>
        <begin position="33"/>
        <end position="105"/>
    </location>
</feature>
<dbReference type="GO" id="GO:0046933">
    <property type="term" value="F:proton-transporting ATP synthase activity, rotational mechanism"/>
    <property type="evidence" value="ECO:0007669"/>
    <property type="project" value="InterPro"/>
</dbReference>
<dbReference type="EMBL" id="JH795858">
    <property type="protein sequence ID" value="EJU04325.1"/>
    <property type="molecule type" value="Genomic_DNA"/>
</dbReference>
<dbReference type="Pfam" id="PF02823">
    <property type="entry name" value="ATP-synt_DE_N"/>
    <property type="match status" value="1"/>
</dbReference>
<dbReference type="Gene3D" id="2.60.15.10">
    <property type="entry name" value="F0F1 ATP synthase delta/epsilon subunit, N-terminal"/>
    <property type="match status" value="1"/>
</dbReference>
<dbReference type="InterPro" id="IPR020546">
    <property type="entry name" value="ATP_synth_F1_dsu/esu_N"/>
</dbReference>
<dbReference type="InterPro" id="IPR036771">
    <property type="entry name" value="ATPsynth_dsu/esu_N"/>
</dbReference>
<dbReference type="AlphaFoldDB" id="M5G856"/>
<organism evidence="16 17">
    <name type="scientific">Dacryopinax primogenitus (strain DJM 731)</name>
    <name type="common">Brown rot fungus</name>
    <dbReference type="NCBI Taxonomy" id="1858805"/>
    <lineage>
        <taxon>Eukaryota</taxon>
        <taxon>Fungi</taxon>
        <taxon>Dikarya</taxon>
        <taxon>Basidiomycota</taxon>
        <taxon>Agaricomycotina</taxon>
        <taxon>Dacrymycetes</taxon>
        <taxon>Dacrymycetales</taxon>
        <taxon>Dacrymycetaceae</taxon>
        <taxon>Dacryopinax</taxon>
    </lineage>
</organism>
<evidence type="ECO:0000256" key="12">
    <source>
        <dbReference type="ARBA" id="ARBA00023310"/>
    </source>
</evidence>
<feature type="domain" description="F1F0-ATP synthase subunit delta C-terminal" evidence="15">
    <location>
        <begin position="120"/>
        <end position="160"/>
    </location>
</feature>
<dbReference type="InterPro" id="IPR048938">
    <property type="entry name" value="ATPD_C_fung"/>
</dbReference>
<evidence type="ECO:0000256" key="6">
    <source>
        <dbReference type="ARBA" id="ARBA00022792"/>
    </source>
</evidence>
<name>M5G856_DACPD</name>
<keyword evidence="17" id="KW-1185">Reference proteome</keyword>
<dbReference type="RefSeq" id="XP_040631219.1">
    <property type="nucleotide sequence ID" value="XM_040776222.1"/>
</dbReference>
<evidence type="ECO:0000256" key="10">
    <source>
        <dbReference type="ARBA" id="ARBA00023136"/>
    </source>
</evidence>
<sequence>MAFRLAVRALPRRAMPVLGRRGYAEAVGAADKIKLSLVLPYSTIFSSEEVTQVNLPAVTGDMGVLANHVATIEPLRPGVLEVIESVGQSKKWFVSSGLATVHPDNTMTINVIEGAPLEDFSAEAVRSNLAEAQRVAAGNGSEVEKVEAGIEVEVYEALQAALR</sequence>
<keyword evidence="5" id="KW-0375">Hydrogen ion transport</keyword>
<dbReference type="CDD" id="cd12152">
    <property type="entry name" value="F1-ATPase_delta"/>
    <property type="match status" value="1"/>
</dbReference>
<keyword evidence="12" id="KW-0066">ATP synthesis</keyword>
<evidence type="ECO:0000256" key="3">
    <source>
        <dbReference type="ARBA" id="ARBA00016960"/>
    </source>
</evidence>
<dbReference type="Gene3D" id="6.10.140.880">
    <property type="match status" value="1"/>
</dbReference>
<evidence type="ECO:0000256" key="7">
    <source>
        <dbReference type="ARBA" id="ARBA00022946"/>
    </source>
</evidence>
<evidence type="ECO:0000256" key="8">
    <source>
        <dbReference type="ARBA" id="ARBA00023065"/>
    </source>
</evidence>
<evidence type="ECO:0000259" key="14">
    <source>
        <dbReference type="Pfam" id="PF02823"/>
    </source>
</evidence>